<dbReference type="AlphaFoldDB" id="A0AB39U7N5"/>
<keyword evidence="1" id="KW-0812">Transmembrane</keyword>
<feature type="transmembrane region" description="Helical" evidence="1">
    <location>
        <begin position="554"/>
        <end position="575"/>
    </location>
</feature>
<keyword evidence="1" id="KW-0472">Membrane</keyword>
<dbReference type="NCBIfam" id="TIGR04226">
    <property type="entry name" value="RrgB_K2N_iso_D2"/>
    <property type="match status" value="1"/>
</dbReference>
<feature type="signal peptide" evidence="2">
    <location>
        <begin position="1"/>
        <end position="32"/>
    </location>
</feature>
<dbReference type="Gene3D" id="2.60.40.10">
    <property type="entry name" value="Immunoglobulins"/>
    <property type="match status" value="1"/>
</dbReference>
<name>A0AB39U7N5_9BIFI</name>
<dbReference type="InterPro" id="IPR013783">
    <property type="entry name" value="Ig-like_fold"/>
</dbReference>
<organism evidence="4">
    <name type="scientific">Bifidobacterium aquikefiricola</name>
    <dbReference type="NCBI Taxonomy" id="3059038"/>
    <lineage>
        <taxon>Bacteria</taxon>
        <taxon>Bacillati</taxon>
        <taxon>Actinomycetota</taxon>
        <taxon>Actinomycetes</taxon>
        <taxon>Bifidobacteriales</taxon>
        <taxon>Bifidobacteriaceae</taxon>
        <taxon>Bifidobacterium</taxon>
    </lineage>
</organism>
<dbReference type="RefSeq" id="WP_369344511.1">
    <property type="nucleotide sequence ID" value="NZ_CP129674.1"/>
</dbReference>
<evidence type="ECO:0000313" key="4">
    <source>
        <dbReference type="EMBL" id="XDS44963.1"/>
    </source>
</evidence>
<dbReference type="EMBL" id="CP129674">
    <property type="protein sequence ID" value="XDS44963.1"/>
    <property type="molecule type" value="Genomic_DNA"/>
</dbReference>
<dbReference type="Gene3D" id="2.60.40.740">
    <property type="match status" value="1"/>
</dbReference>
<dbReference type="InterPro" id="IPR041033">
    <property type="entry name" value="SpaA_PFL_dom_1"/>
</dbReference>
<accession>A0AB39U7N5</accession>
<feature type="domain" description="SpaA-like prealbumin fold" evidence="3">
    <location>
        <begin position="417"/>
        <end position="507"/>
    </location>
</feature>
<dbReference type="KEGG" id="baqk:QN215_02195"/>
<reference evidence="4" key="1">
    <citation type="submission" date="2023-07" db="EMBL/GenBank/DDBJ databases">
        <title>Bifidobacterium aquikefiriaerophilum sp. nov. and Bifidobacterium eccum sp. nov., isolated from water kefir.</title>
        <authorList>
            <person name="Breselge S."/>
            <person name="Bellassi P."/>
            <person name="Barcenilla C."/>
            <person name="Alvarez-Ordonez A."/>
            <person name="Morelli L."/>
            <person name="Cotter P.D."/>
        </authorList>
    </citation>
    <scope>NUCLEOTIDE SEQUENCE</scope>
    <source>
        <strain evidence="4">WK041_4_12</strain>
    </source>
</reference>
<gene>
    <name evidence="4" type="ORF">QN215_02195</name>
</gene>
<proteinExistence type="predicted"/>
<evidence type="ECO:0000259" key="3">
    <source>
        <dbReference type="Pfam" id="PF17802"/>
    </source>
</evidence>
<keyword evidence="2" id="KW-0732">Signal</keyword>
<keyword evidence="1" id="KW-1133">Transmembrane helix</keyword>
<evidence type="ECO:0000256" key="2">
    <source>
        <dbReference type="SAM" id="SignalP"/>
    </source>
</evidence>
<evidence type="ECO:0000256" key="1">
    <source>
        <dbReference type="SAM" id="Phobius"/>
    </source>
</evidence>
<dbReference type="GO" id="GO:0005975">
    <property type="term" value="P:carbohydrate metabolic process"/>
    <property type="evidence" value="ECO:0007669"/>
    <property type="project" value="UniProtKB-ARBA"/>
</dbReference>
<sequence>MDTKIRAKRVAAVVAAASVALAGFGFVHTANAAANDATITVNVKEDGAASATYTAYLIGEYDGITYDASGNIKSLVVKAQNDPINTAIKTDAVNAGAEATAIDADKPANWVAANWLGYPTSPNTDDTISAVSPYAGNLQAFAQKLAGDTNFKTSNTTATGTGFTSGGAIAGDTISFTALTQGLYLIVDSTAETTSGHSLPIIVGTKAWNATKNAFVDFADGGVDKKPALGVAQLKNDATFVGKTIVGDTNGFNIGDTVDYEVTFPVPAIPGSQSTWTSTITDTFPTALTRPAVTDVEIFVGSDTTDVAGLLPGGSITHENADKLKITGLETLYGEYNGSAWVNLTTVPTTTIPVAAGTIIRIKYSAVINDNAVSATAATNGGQLADNTNWVVYEDPTHTGGSNGGTDNAVAYVFGIDLAKVDKADHSVPLAGATFTVAKASAPATPLTFSQESAGVYEYSPTGSATITSNTGTGRFTVKGLEAGEYIFTETNAPSDYFKVSSFSVTIVPTWDLNTQTVSKVDYQLSTTTDVWLTATDTIVTIGDTKEALSNLPYTGGIGIALFVAVGAAVTIIGVRAHRKSAKAEANATAF</sequence>
<dbReference type="InterPro" id="IPR026466">
    <property type="entry name" value="Fim_isopep_form_D2_dom"/>
</dbReference>
<dbReference type="Pfam" id="PF17802">
    <property type="entry name" value="SpaA"/>
    <property type="match status" value="1"/>
</dbReference>
<feature type="chain" id="PRO_5044264770" evidence="2">
    <location>
        <begin position="33"/>
        <end position="591"/>
    </location>
</feature>
<protein>
    <submittedName>
        <fullName evidence="4">SpaA isopeptide-forming pilin-related protein</fullName>
    </submittedName>
</protein>